<comment type="pathway">
    <text evidence="1">Cofactor biosynthesis; adenosylcobalamin biosynthesis.</text>
</comment>
<keyword evidence="5" id="KW-1185">Reference proteome</keyword>
<dbReference type="NCBIfam" id="NF005968">
    <property type="entry name" value="PRK08057.1-2"/>
    <property type="match status" value="1"/>
</dbReference>
<keyword evidence="2" id="KW-0169">Cobalamin biosynthesis</keyword>
<dbReference type="InterPro" id="IPR003723">
    <property type="entry name" value="Precorrin-6x_reduct"/>
</dbReference>
<dbReference type="PROSITE" id="PS51014">
    <property type="entry name" value="COBK_CBIJ"/>
    <property type="match status" value="1"/>
</dbReference>
<dbReference type="STRING" id="1560345.AWL63_14920"/>
<dbReference type="PANTHER" id="PTHR36925:SF1">
    <property type="entry name" value="COBALT-PRECORRIN-6A REDUCTASE"/>
    <property type="match status" value="1"/>
</dbReference>
<evidence type="ECO:0000313" key="5">
    <source>
        <dbReference type="Proteomes" id="UP000094256"/>
    </source>
</evidence>
<protein>
    <submittedName>
        <fullName evidence="4">Cobalt-precorrin-6A reductase</fullName>
    </submittedName>
</protein>
<evidence type="ECO:0000256" key="1">
    <source>
        <dbReference type="ARBA" id="ARBA00004953"/>
    </source>
</evidence>
<dbReference type="UniPathway" id="UPA00148"/>
<evidence type="ECO:0000313" key="4">
    <source>
        <dbReference type="EMBL" id="AOH85054.1"/>
    </source>
</evidence>
<dbReference type="Pfam" id="PF02571">
    <property type="entry name" value="CbiJ"/>
    <property type="match status" value="1"/>
</dbReference>
<evidence type="ECO:0000256" key="3">
    <source>
        <dbReference type="ARBA" id="ARBA00023002"/>
    </source>
</evidence>
<dbReference type="Proteomes" id="UP000094256">
    <property type="component" value="Chromosome"/>
</dbReference>
<evidence type="ECO:0000256" key="2">
    <source>
        <dbReference type="ARBA" id="ARBA00022573"/>
    </source>
</evidence>
<dbReference type="GO" id="GO:0009236">
    <property type="term" value="P:cobalamin biosynthetic process"/>
    <property type="evidence" value="ECO:0007669"/>
    <property type="project" value="UniProtKB-UniPathway"/>
</dbReference>
<dbReference type="KEGG" id="span:AWL63_14920"/>
<keyword evidence="3" id="KW-0560">Oxidoreductase</keyword>
<dbReference type="AlphaFoldDB" id="A0A1B3ZCB4"/>
<accession>A0A1B3ZCB4</accession>
<dbReference type="PANTHER" id="PTHR36925">
    <property type="entry name" value="COBALT-PRECORRIN-6A REDUCTASE"/>
    <property type="match status" value="1"/>
</dbReference>
<sequence>MPHILILGGTTEASALAAALAERALAATLSYAGRVANPKPQPVPVRIGGFGGVEGLIAYLRDANVTHLVDATHPFAAQISANAVAAAAQIGVAHLALTRPAWNPQAGDRWQRVPDVAGAVAALTGPPRRVMLALGRMHVDAFTAQPQHHYLLRFVDAPGENISLPHHHIVIDRGPFTVEADTALLRAQAIDLVVCKNAGGRGAEAKLTAARVLGLPVLMIDRPNLPQRTEVHDVADVLRWIDHAADRGV</sequence>
<dbReference type="EMBL" id="CP014168">
    <property type="protein sequence ID" value="AOH85054.1"/>
    <property type="molecule type" value="Genomic_DNA"/>
</dbReference>
<organism evidence="4 5">
    <name type="scientific">Sphingomonas panacis</name>
    <dbReference type="NCBI Taxonomy" id="1560345"/>
    <lineage>
        <taxon>Bacteria</taxon>
        <taxon>Pseudomonadati</taxon>
        <taxon>Pseudomonadota</taxon>
        <taxon>Alphaproteobacteria</taxon>
        <taxon>Sphingomonadales</taxon>
        <taxon>Sphingomonadaceae</taxon>
        <taxon>Sphingomonas</taxon>
    </lineage>
</organism>
<name>A0A1B3ZCB4_9SPHN</name>
<reference evidence="4 5" key="1">
    <citation type="submission" date="2016-01" db="EMBL/GenBank/DDBJ databases">
        <title>Complete genome and mega plasmid sequence of Sphingomonas panacis DCY99 elicits systemic resistance in rice to Xanthomonas oryzae.</title>
        <authorList>
            <person name="Kim Y.J."/>
            <person name="Yang D.C."/>
            <person name="Sing P."/>
        </authorList>
    </citation>
    <scope>NUCLEOTIDE SEQUENCE [LARGE SCALE GENOMIC DNA]</scope>
    <source>
        <strain evidence="4 5">DCY99</strain>
    </source>
</reference>
<dbReference type="RefSeq" id="WP_069205603.1">
    <property type="nucleotide sequence ID" value="NZ_CP014168.1"/>
</dbReference>
<dbReference type="GO" id="GO:0016994">
    <property type="term" value="F:precorrin-6A reductase activity"/>
    <property type="evidence" value="ECO:0007669"/>
    <property type="project" value="InterPro"/>
</dbReference>
<gene>
    <name evidence="4" type="ORF">AWL63_14920</name>
</gene>
<dbReference type="NCBIfam" id="TIGR00715">
    <property type="entry name" value="precor6x_red"/>
    <property type="match status" value="1"/>
</dbReference>
<proteinExistence type="predicted"/>
<dbReference type="OrthoDB" id="5183775at2"/>